<protein>
    <submittedName>
        <fullName evidence="2">Uncharacterized protein</fullName>
    </submittedName>
</protein>
<feature type="region of interest" description="Disordered" evidence="1">
    <location>
        <begin position="136"/>
        <end position="164"/>
    </location>
</feature>
<accession>A0A179H6K4</accession>
<proteinExistence type="predicted"/>
<evidence type="ECO:0000313" key="3">
    <source>
        <dbReference type="Proteomes" id="UP000078340"/>
    </source>
</evidence>
<comment type="caution">
    <text evidence="2">The sequence shown here is derived from an EMBL/GenBank/DDBJ whole genome shotgun (WGS) entry which is preliminary data.</text>
</comment>
<feature type="compositionally biased region" description="Basic and acidic residues" evidence="1">
    <location>
        <begin position="136"/>
        <end position="146"/>
    </location>
</feature>
<reference evidence="2 3" key="1">
    <citation type="submission" date="2016-02" db="EMBL/GenBank/DDBJ databases">
        <title>Biosynthesis of antibiotic leucinostatins and their inhibition on Phytophthora in bio-control Purpureocillium lilacinum.</title>
        <authorList>
            <person name="Wang G."/>
            <person name="Liu Z."/>
            <person name="Lin R."/>
            <person name="Li E."/>
            <person name="Mao Z."/>
            <person name="Ling J."/>
            <person name="Yin W."/>
            <person name="Xie B."/>
        </authorList>
    </citation>
    <scope>NUCLEOTIDE SEQUENCE [LARGE SCALE GENOMIC DNA]</scope>
    <source>
        <strain evidence="2">PLFJ-1</strain>
    </source>
</reference>
<dbReference type="EMBL" id="LSBI01000007">
    <property type="protein sequence ID" value="OAQ85787.1"/>
    <property type="molecule type" value="Genomic_DNA"/>
</dbReference>
<gene>
    <name evidence="2" type="ORF">VFPFJ_08176</name>
</gene>
<evidence type="ECO:0000256" key="1">
    <source>
        <dbReference type="SAM" id="MobiDB-lite"/>
    </source>
</evidence>
<sequence length="227" mass="24542">MNTLWPTRKASPDARILCPHPLPLRSGVTSCATAAVKGPTSSASYLCSMVITCCQLPARPPQMGRLLLYLTPMSIGGAALVKREGLILDSNRERMEMAAAGQMSPDQRQGGSFNHGAWALSLANTGSKARQTAQIDREHIHSERTRRSSLHVTARASRRASSSGMKRCPPFLALSRLRTSARANPRRSCGKFPISKGCFSSERIPEGNGNASPWVSWVKVVAAQLAF</sequence>
<organism evidence="2 3">
    <name type="scientific">Purpureocillium lilacinum</name>
    <name type="common">Paecilomyces lilacinus</name>
    <dbReference type="NCBI Taxonomy" id="33203"/>
    <lineage>
        <taxon>Eukaryota</taxon>
        <taxon>Fungi</taxon>
        <taxon>Dikarya</taxon>
        <taxon>Ascomycota</taxon>
        <taxon>Pezizomycotina</taxon>
        <taxon>Sordariomycetes</taxon>
        <taxon>Hypocreomycetidae</taxon>
        <taxon>Hypocreales</taxon>
        <taxon>Ophiocordycipitaceae</taxon>
        <taxon>Purpureocillium</taxon>
    </lineage>
</organism>
<name>A0A179H6K4_PURLI</name>
<dbReference type="Proteomes" id="UP000078340">
    <property type="component" value="Unassembled WGS sequence"/>
</dbReference>
<evidence type="ECO:0000313" key="2">
    <source>
        <dbReference type="EMBL" id="OAQ85787.1"/>
    </source>
</evidence>
<dbReference type="AlphaFoldDB" id="A0A179H6K4"/>